<name>A0A967AE31_9FLAO</name>
<protein>
    <submittedName>
        <fullName evidence="1">Uncharacterized protein</fullName>
    </submittedName>
</protein>
<dbReference type="EMBL" id="JAANAS010000001">
    <property type="protein sequence ID" value="NGZ88786.1"/>
    <property type="molecule type" value="Genomic_DNA"/>
</dbReference>
<dbReference type="Proteomes" id="UP000643701">
    <property type="component" value="Unassembled WGS sequence"/>
</dbReference>
<dbReference type="RefSeq" id="WP_166399050.1">
    <property type="nucleotide sequence ID" value="NZ_JAANAS010000001.1"/>
</dbReference>
<sequence>MKKFKKFTVLAVLFVLPLVAYLFFSSGVNNFGRLPVLEENVLLIKSSTDQVTNQPIALEDKINIFTFLGGDVEVKSVFAFNLKEKIYDKNREFQDFQVVSFILENQLEEAKRFIDEINKTSEAYAWKIIVLSQNELTKQFNKLNSKHELDTNFSSAEAFIIDKKGNLRGRLDDEDEGLKKSYNTKSVAELNNKMVDDMKVILAEYRLELKKYKEEKTED</sequence>
<gene>
    <name evidence="1" type="ORF">G7034_00805</name>
</gene>
<organism evidence="1 2">
    <name type="scientific">Psychroflexus maritimus</name>
    <dbReference type="NCBI Taxonomy" id="2714865"/>
    <lineage>
        <taxon>Bacteria</taxon>
        <taxon>Pseudomonadati</taxon>
        <taxon>Bacteroidota</taxon>
        <taxon>Flavobacteriia</taxon>
        <taxon>Flavobacteriales</taxon>
        <taxon>Flavobacteriaceae</taxon>
        <taxon>Psychroflexus</taxon>
    </lineage>
</organism>
<proteinExistence type="predicted"/>
<keyword evidence="2" id="KW-1185">Reference proteome</keyword>
<evidence type="ECO:0000313" key="1">
    <source>
        <dbReference type="EMBL" id="NGZ88786.1"/>
    </source>
</evidence>
<evidence type="ECO:0000313" key="2">
    <source>
        <dbReference type="Proteomes" id="UP000643701"/>
    </source>
</evidence>
<reference evidence="1" key="1">
    <citation type="submission" date="2020-03" db="EMBL/GenBank/DDBJ databases">
        <title>Psychroflexus Maritimus sp. nov., isolate from marine sediment.</title>
        <authorList>
            <person name="Zhong Y.-L."/>
        </authorList>
    </citation>
    <scope>NUCLEOTIDE SEQUENCE</scope>
    <source>
        <strain evidence="1">C1</strain>
    </source>
</reference>
<comment type="caution">
    <text evidence="1">The sequence shown here is derived from an EMBL/GenBank/DDBJ whole genome shotgun (WGS) entry which is preliminary data.</text>
</comment>
<dbReference type="Gene3D" id="3.40.30.10">
    <property type="entry name" value="Glutaredoxin"/>
    <property type="match status" value="1"/>
</dbReference>
<accession>A0A967AE31</accession>
<dbReference type="AlphaFoldDB" id="A0A967AE31"/>